<dbReference type="InParanoid" id="F4WFP6"/>
<keyword evidence="3" id="KW-1185">Reference proteome</keyword>
<organism evidence="3">
    <name type="scientific">Acromyrmex echinatior</name>
    <name type="common">Panamanian leafcutter ant</name>
    <name type="synonym">Acromyrmex octospinosus echinatior</name>
    <dbReference type="NCBI Taxonomy" id="103372"/>
    <lineage>
        <taxon>Eukaryota</taxon>
        <taxon>Metazoa</taxon>
        <taxon>Ecdysozoa</taxon>
        <taxon>Arthropoda</taxon>
        <taxon>Hexapoda</taxon>
        <taxon>Insecta</taxon>
        <taxon>Pterygota</taxon>
        <taxon>Neoptera</taxon>
        <taxon>Endopterygota</taxon>
        <taxon>Hymenoptera</taxon>
        <taxon>Apocrita</taxon>
        <taxon>Aculeata</taxon>
        <taxon>Formicoidea</taxon>
        <taxon>Formicidae</taxon>
        <taxon>Myrmicinae</taxon>
        <taxon>Acromyrmex</taxon>
    </lineage>
</organism>
<evidence type="ECO:0000256" key="1">
    <source>
        <dbReference type="SAM" id="MobiDB-lite"/>
    </source>
</evidence>
<dbReference type="EMBL" id="GL888120">
    <property type="protein sequence ID" value="EGI67023.1"/>
    <property type="molecule type" value="Genomic_DNA"/>
</dbReference>
<evidence type="ECO:0000313" key="2">
    <source>
        <dbReference type="EMBL" id="EGI67023.1"/>
    </source>
</evidence>
<sequence>MKLSDLSDYFPPENVLKGGRRGGGGERKGVTKGVRQNEKGVIGSVNALPVIVTGWENAADAYSAAAGAPAVAAESWNATFLSGFDMQIA</sequence>
<evidence type="ECO:0000313" key="3">
    <source>
        <dbReference type="Proteomes" id="UP000007755"/>
    </source>
</evidence>
<name>F4WFP6_ACREC</name>
<dbReference type="Proteomes" id="UP000007755">
    <property type="component" value="Unassembled WGS sequence"/>
</dbReference>
<protein>
    <submittedName>
        <fullName evidence="2">Uncharacterized protein</fullName>
    </submittedName>
</protein>
<reference evidence="2" key="1">
    <citation type="submission" date="2011-02" db="EMBL/GenBank/DDBJ databases">
        <title>The genome of the leaf-cutting ant Acromyrmex echinatior suggests key adaptations to social evolution and fungus farming.</title>
        <authorList>
            <person name="Nygaard S."/>
            <person name="Zhang G."/>
        </authorList>
    </citation>
    <scope>NUCLEOTIDE SEQUENCE</scope>
</reference>
<gene>
    <name evidence="2" type="ORF">G5I_04455</name>
</gene>
<proteinExistence type="predicted"/>
<accession>F4WFP6</accession>
<feature type="region of interest" description="Disordered" evidence="1">
    <location>
        <begin position="1"/>
        <end position="35"/>
    </location>
</feature>
<dbReference type="AlphaFoldDB" id="F4WFP6"/>